<dbReference type="EMBL" id="SLWQ01000011">
    <property type="protein sequence ID" value="TCO36882.1"/>
    <property type="molecule type" value="Genomic_DNA"/>
</dbReference>
<dbReference type="RefSeq" id="WP_131999927.1">
    <property type="nucleotide sequence ID" value="NZ_SLWQ01000011.1"/>
</dbReference>
<gene>
    <name evidence="1" type="ORF">EV148_11158</name>
</gene>
<accession>A0A4R2HZA4</accession>
<dbReference type="AlphaFoldDB" id="A0A4R2HZA4"/>
<sequence length="155" mass="16589">MTQNLVSMNLTSDQLAAVDAALEALESNLAGMVSLSPQQRRTVPRMGDKSEAFCRQALSLLGQNPQVVNPGLGLPEAEADLATLDALRPRLQRLERLWARASDTEVALGSDIMSTALQGYALLKVSGRNQSLEGLRASLGSRFAKKPRSTEAQAA</sequence>
<keyword evidence="2" id="KW-1185">Reference proteome</keyword>
<dbReference type="Proteomes" id="UP000294862">
    <property type="component" value="Unassembled WGS sequence"/>
</dbReference>
<organism evidence="1 2">
    <name type="scientific">Dokdonella fugitiva</name>
    <dbReference type="NCBI Taxonomy" id="328517"/>
    <lineage>
        <taxon>Bacteria</taxon>
        <taxon>Pseudomonadati</taxon>
        <taxon>Pseudomonadota</taxon>
        <taxon>Gammaproteobacteria</taxon>
        <taxon>Lysobacterales</taxon>
        <taxon>Rhodanobacteraceae</taxon>
        <taxon>Dokdonella</taxon>
    </lineage>
</organism>
<proteinExistence type="predicted"/>
<name>A0A4R2HZA4_9GAMM</name>
<reference evidence="1 2" key="1">
    <citation type="journal article" date="2015" name="Stand. Genomic Sci.">
        <title>Genomic Encyclopedia of Bacterial and Archaeal Type Strains, Phase III: the genomes of soil and plant-associated and newly described type strains.</title>
        <authorList>
            <person name="Whitman W.B."/>
            <person name="Woyke T."/>
            <person name="Klenk H.P."/>
            <person name="Zhou Y."/>
            <person name="Lilburn T.G."/>
            <person name="Beck B.J."/>
            <person name="De Vos P."/>
            <person name="Vandamme P."/>
            <person name="Eisen J.A."/>
            <person name="Garrity G."/>
            <person name="Hugenholtz P."/>
            <person name="Kyrpides N.C."/>
        </authorList>
    </citation>
    <scope>NUCLEOTIDE SEQUENCE [LARGE SCALE GENOMIC DNA]</scope>
    <source>
        <strain evidence="1 2">A3</strain>
    </source>
</reference>
<evidence type="ECO:0000313" key="1">
    <source>
        <dbReference type="EMBL" id="TCO36882.1"/>
    </source>
</evidence>
<evidence type="ECO:0000313" key="2">
    <source>
        <dbReference type="Proteomes" id="UP000294862"/>
    </source>
</evidence>
<dbReference type="OrthoDB" id="5573309at2"/>
<comment type="caution">
    <text evidence="1">The sequence shown here is derived from an EMBL/GenBank/DDBJ whole genome shotgun (WGS) entry which is preliminary data.</text>
</comment>
<protein>
    <submittedName>
        <fullName evidence="1">Uncharacterized protein</fullName>
    </submittedName>
</protein>